<feature type="compositionally biased region" description="Pro residues" evidence="1">
    <location>
        <begin position="152"/>
        <end position="162"/>
    </location>
</feature>
<evidence type="ECO:0000313" key="3">
    <source>
        <dbReference type="RefSeq" id="XP_032095968.1"/>
    </source>
</evidence>
<dbReference type="GeneID" id="116524691"/>
<accession>A0A6J3ETI3</accession>
<dbReference type="AlphaFoldDB" id="A0A6J3ETI3"/>
<dbReference type="RefSeq" id="XP_032095968.1">
    <property type="nucleotide sequence ID" value="XM_032240077.1"/>
</dbReference>
<feature type="region of interest" description="Disordered" evidence="1">
    <location>
        <begin position="142"/>
        <end position="229"/>
    </location>
</feature>
<name>A0A6J3ETI3_SAPAP</name>
<dbReference type="Proteomes" id="UP000504640">
    <property type="component" value="Unplaced"/>
</dbReference>
<sequence length="242" mass="26086">MCRGQGFQGHAPWASGGPIDAQKAGPWERQWCYPMERQPEPPLANRRAPPRWAEVVRQLWGPLFGAGADRGGLVSAASESAFLLLSLVRCSGGIRLESPCGLQFRKGPASQGRVCGRGVSGPGVVAVRRCRRRGVSGTWRRPRFLLRKPGPRRPPVTPPPSRPRLARELGNGRRPQRCCGHRAPGGAGLGAGLGLEPEPRAAGVGGREWPSAASRPKDPSPSSHSDPLVLRETQVAFRFRSL</sequence>
<evidence type="ECO:0000313" key="2">
    <source>
        <dbReference type="Proteomes" id="UP000504640"/>
    </source>
</evidence>
<feature type="region of interest" description="Disordered" evidence="1">
    <location>
        <begin position="1"/>
        <end position="23"/>
    </location>
</feature>
<gene>
    <name evidence="3" type="primary">LOC116524691</name>
</gene>
<keyword evidence="2" id="KW-1185">Reference proteome</keyword>
<feature type="compositionally biased region" description="Gly residues" evidence="1">
    <location>
        <begin position="183"/>
        <end position="193"/>
    </location>
</feature>
<reference evidence="3" key="1">
    <citation type="submission" date="2025-08" db="UniProtKB">
        <authorList>
            <consortium name="RefSeq"/>
        </authorList>
    </citation>
    <scope>IDENTIFICATION</scope>
    <source>
        <tissue evidence="3">Blood</tissue>
    </source>
</reference>
<feature type="compositionally biased region" description="Basic residues" evidence="1">
    <location>
        <begin position="142"/>
        <end position="151"/>
    </location>
</feature>
<organism evidence="2 3">
    <name type="scientific">Sapajus apella</name>
    <name type="common">Brown-capped capuchin</name>
    <name type="synonym">Cebus apella</name>
    <dbReference type="NCBI Taxonomy" id="9515"/>
    <lineage>
        <taxon>Eukaryota</taxon>
        <taxon>Metazoa</taxon>
        <taxon>Chordata</taxon>
        <taxon>Craniata</taxon>
        <taxon>Vertebrata</taxon>
        <taxon>Euteleostomi</taxon>
        <taxon>Mammalia</taxon>
        <taxon>Eutheria</taxon>
        <taxon>Euarchontoglires</taxon>
        <taxon>Primates</taxon>
        <taxon>Haplorrhini</taxon>
        <taxon>Platyrrhini</taxon>
        <taxon>Cebidae</taxon>
        <taxon>Cebinae</taxon>
        <taxon>Sapajus</taxon>
    </lineage>
</organism>
<evidence type="ECO:0000256" key="1">
    <source>
        <dbReference type="SAM" id="MobiDB-lite"/>
    </source>
</evidence>
<proteinExistence type="predicted"/>
<protein>
    <submittedName>
        <fullName evidence="3">Uncharacterized protein LOC116524691</fullName>
    </submittedName>
</protein>